<name>A0A8S5R2D7_9CAUD</name>
<evidence type="ECO:0008006" key="3">
    <source>
        <dbReference type="Google" id="ProtNLM"/>
    </source>
</evidence>
<proteinExistence type="predicted"/>
<keyword evidence="1" id="KW-0472">Membrane</keyword>
<accession>A0A8S5R2D7</accession>
<evidence type="ECO:0000313" key="2">
    <source>
        <dbReference type="EMBL" id="DAE25251.1"/>
    </source>
</evidence>
<evidence type="ECO:0000256" key="1">
    <source>
        <dbReference type="SAM" id="Phobius"/>
    </source>
</evidence>
<feature type="transmembrane region" description="Helical" evidence="1">
    <location>
        <begin position="6"/>
        <end position="23"/>
    </location>
</feature>
<keyword evidence="1" id="KW-0812">Transmembrane</keyword>
<keyword evidence="1" id="KW-1133">Transmembrane helix</keyword>
<dbReference type="EMBL" id="BK015795">
    <property type="protein sequence ID" value="DAE25251.1"/>
    <property type="molecule type" value="Genomic_DNA"/>
</dbReference>
<feature type="transmembrane region" description="Helical" evidence="1">
    <location>
        <begin position="35"/>
        <end position="54"/>
    </location>
</feature>
<organism evidence="2">
    <name type="scientific">Siphoviridae sp. ctWWc42</name>
    <dbReference type="NCBI Taxonomy" id="2826361"/>
    <lineage>
        <taxon>Viruses</taxon>
        <taxon>Duplodnaviria</taxon>
        <taxon>Heunggongvirae</taxon>
        <taxon>Uroviricota</taxon>
        <taxon>Caudoviricetes</taxon>
    </lineage>
</organism>
<feature type="transmembrane region" description="Helical" evidence="1">
    <location>
        <begin position="60"/>
        <end position="78"/>
    </location>
</feature>
<protein>
    <recommendedName>
        <fullName evidence="3">Holin</fullName>
    </recommendedName>
</protein>
<reference evidence="2" key="1">
    <citation type="journal article" date="2021" name="Proc. Natl. Acad. Sci. U.S.A.">
        <title>A Catalog of Tens of Thousands of Viruses from Human Metagenomes Reveals Hidden Associations with Chronic Diseases.</title>
        <authorList>
            <person name="Tisza M.J."/>
            <person name="Buck C.B."/>
        </authorList>
    </citation>
    <scope>NUCLEOTIDE SEQUENCE</scope>
    <source>
        <strain evidence="2">CtWWc42</strain>
    </source>
</reference>
<sequence>MDYIYPICTLILVLVLPFVINLVKNSTWDSSVKLWVAIIFSGLAGLATGLIGGIPDSSTLVTWVLSVVGGVQVAYTAFKSAGVTSKWLDALEDIDLSKKSS</sequence>